<comment type="caution">
    <text evidence="8">The sequence shown here is derived from an EMBL/GenBank/DDBJ whole genome shotgun (WGS) entry which is preliminary data.</text>
</comment>
<gene>
    <name evidence="8" type="ORF">RND81_09G210900</name>
</gene>
<keyword evidence="3" id="KW-0064">Aspartyl protease</keyword>
<dbReference type="InterPro" id="IPR032799">
    <property type="entry name" value="TAXi_C"/>
</dbReference>
<dbReference type="PROSITE" id="PS51767">
    <property type="entry name" value="PEPTIDASE_A1"/>
    <property type="match status" value="1"/>
</dbReference>
<evidence type="ECO:0000256" key="2">
    <source>
        <dbReference type="ARBA" id="ARBA00022670"/>
    </source>
</evidence>
<evidence type="ECO:0000313" key="8">
    <source>
        <dbReference type="EMBL" id="KAK9691666.1"/>
    </source>
</evidence>
<keyword evidence="5" id="KW-0325">Glycoprotein</keyword>
<dbReference type="InterPro" id="IPR021109">
    <property type="entry name" value="Peptidase_aspartic_dom_sf"/>
</dbReference>
<dbReference type="GO" id="GO:0004190">
    <property type="term" value="F:aspartic-type endopeptidase activity"/>
    <property type="evidence" value="ECO:0007669"/>
    <property type="project" value="UniProtKB-KW"/>
</dbReference>
<feature type="domain" description="Peptidase A1" evidence="7">
    <location>
        <begin position="102"/>
        <end position="462"/>
    </location>
</feature>
<evidence type="ECO:0000256" key="3">
    <source>
        <dbReference type="ARBA" id="ARBA00022750"/>
    </source>
</evidence>
<name>A0AAW1IQM8_SAPOF</name>
<keyword evidence="9" id="KW-1185">Reference proteome</keyword>
<dbReference type="PANTHER" id="PTHR47967:SF123">
    <property type="entry name" value="ASPARTIC PROTEINASE NEPENTHESIN-1-LIKE"/>
    <property type="match status" value="1"/>
</dbReference>
<dbReference type="SUPFAM" id="SSF50630">
    <property type="entry name" value="Acid proteases"/>
    <property type="match status" value="1"/>
</dbReference>
<evidence type="ECO:0000256" key="5">
    <source>
        <dbReference type="ARBA" id="ARBA00023180"/>
    </source>
</evidence>
<keyword evidence="6" id="KW-0732">Signal</keyword>
<evidence type="ECO:0000313" key="9">
    <source>
        <dbReference type="Proteomes" id="UP001443914"/>
    </source>
</evidence>
<evidence type="ECO:0000256" key="6">
    <source>
        <dbReference type="SAM" id="SignalP"/>
    </source>
</evidence>
<dbReference type="Proteomes" id="UP001443914">
    <property type="component" value="Unassembled WGS sequence"/>
</dbReference>
<reference evidence="8" key="1">
    <citation type="submission" date="2024-03" db="EMBL/GenBank/DDBJ databases">
        <title>WGS assembly of Saponaria officinalis var. Norfolk2.</title>
        <authorList>
            <person name="Jenkins J."/>
            <person name="Shu S."/>
            <person name="Grimwood J."/>
            <person name="Barry K."/>
            <person name="Goodstein D."/>
            <person name="Schmutz J."/>
            <person name="Leebens-Mack J."/>
            <person name="Osbourn A."/>
        </authorList>
    </citation>
    <scope>NUCLEOTIDE SEQUENCE [LARGE SCALE GENOMIC DNA]</scope>
    <source>
        <strain evidence="8">JIC</strain>
    </source>
</reference>
<evidence type="ECO:0000256" key="1">
    <source>
        <dbReference type="ARBA" id="ARBA00007447"/>
    </source>
</evidence>
<organism evidence="8 9">
    <name type="scientific">Saponaria officinalis</name>
    <name type="common">Common soapwort</name>
    <name type="synonym">Lychnis saponaria</name>
    <dbReference type="NCBI Taxonomy" id="3572"/>
    <lineage>
        <taxon>Eukaryota</taxon>
        <taxon>Viridiplantae</taxon>
        <taxon>Streptophyta</taxon>
        <taxon>Embryophyta</taxon>
        <taxon>Tracheophyta</taxon>
        <taxon>Spermatophyta</taxon>
        <taxon>Magnoliopsida</taxon>
        <taxon>eudicotyledons</taxon>
        <taxon>Gunneridae</taxon>
        <taxon>Pentapetalae</taxon>
        <taxon>Caryophyllales</taxon>
        <taxon>Caryophyllaceae</taxon>
        <taxon>Caryophylleae</taxon>
        <taxon>Saponaria</taxon>
    </lineage>
</organism>
<evidence type="ECO:0000256" key="4">
    <source>
        <dbReference type="ARBA" id="ARBA00022801"/>
    </source>
</evidence>
<proteinExistence type="inferred from homology"/>
<dbReference type="Pfam" id="PF14541">
    <property type="entry name" value="TAXi_C"/>
    <property type="match status" value="1"/>
</dbReference>
<dbReference type="Gene3D" id="2.40.70.10">
    <property type="entry name" value="Acid Proteases"/>
    <property type="match status" value="2"/>
</dbReference>
<sequence>MAKFSLVLFVTQIITIILCHFSQISYTRPNKKLGGLKLKMIHIDSPHSPLYQPNLTDSEKVQRWVAISDSRMRRLTKNATHMSRNLKPDVATPEIFYHNSLYYMELGLGKFRNGAYQSIYVMFDTGSDIPWTQCEDCTNCFPQSSPYFARKSSVTYRQYPCGECPGGQCNQDHCTYGTSYDDGTHVRGIWARDRLTLVSSFHNEEVIREFTFVCAIDIQNFPSGMRPNNEITGIFGMGNGRYSLLSQLGSRANYQFSYCLQDIEDREDHYLPMYLRFGDDVERLPNMVTTPLFTVNNNHGYYLVLNDISVNGRNLNIPNHLFRINPDYSGGTIIDSGTPFSYLVPGAFNVVFGAISSYINNNNPYLRTFPVSVPGIRACWEPLYDSPDVDFPTLTYHLENADLYVDPSEMMILFPHEGVHFPGLYCLTVGMTKENDVNTIGAYHQINQRFIYDVRNAKLSFAKDNCATRG</sequence>
<comment type="similarity">
    <text evidence="1">Belongs to the peptidase A1 family.</text>
</comment>
<keyword evidence="2" id="KW-0645">Protease</keyword>
<dbReference type="InterPro" id="IPR032861">
    <property type="entry name" value="TAXi_N"/>
</dbReference>
<protein>
    <recommendedName>
        <fullName evidence="7">Peptidase A1 domain-containing protein</fullName>
    </recommendedName>
</protein>
<evidence type="ECO:0000259" key="7">
    <source>
        <dbReference type="PROSITE" id="PS51767"/>
    </source>
</evidence>
<accession>A0AAW1IQM8</accession>
<dbReference type="InterPro" id="IPR033121">
    <property type="entry name" value="PEPTIDASE_A1"/>
</dbReference>
<dbReference type="PANTHER" id="PTHR47967">
    <property type="entry name" value="OS07G0603500 PROTEIN-RELATED"/>
    <property type="match status" value="1"/>
</dbReference>
<dbReference type="GO" id="GO:0006508">
    <property type="term" value="P:proteolysis"/>
    <property type="evidence" value="ECO:0007669"/>
    <property type="project" value="UniProtKB-KW"/>
</dbReference>
<keyword evidence="4" id="KW-0378">Hydrolase</keyword>
<feature type="signal peptide" evidence="6">
    <location>
        <begin position="1"/>
        <end position="19"/>
    </location>
</feature>
<feature type="chain" id="PRO_5043396502" description="Peptidase A1 domain-containing protein" evidence="6">
    <location>
        <begin position="20"/>
        <end position="470"/>
    </location>
</feature>
<dbReference type="Pfam" id="PF14543">
    <property type="entry name" value="TAXi_N"/>
    <property type="match status" value="1"/>
</dbReference>
<dbReference type="AlphaFoldDB" id="A0AAW1IQM8"/>
<dbReference type="InterPro" id="IPR051708">
    <property type="entry name" value="Plant_Aspart_Prot_A1"/>
</dbReference>
<dbReference type="GO" id="GO:0005576">
    <property type="term" value="C:extracellular region"/>
    <property type="evidence" value="ECO:0007669"/>
    <property type="project" value="TreeGrafter"/>
</dbReference>
<dbReference type="CDD" id="cd05476">
    <property type="entry name" value="pepsin_A_like_plant"/>
    <property type="match status" value="1"/>
</dbReference>
<dbReference type="EMBL" id="JBDFQZ010000009">
    <property type="protein sequence ID" value="KAK9691666.1"/>
    <property type="molecule type" value="Genomic_DNA"/>
</dbReference>
<dbReference type="InterPro" id="IPR034161">
    <property type="entry name" value="Pepsin-like_plant"/>
</dbReference>